<keyword evidence="3" id="KW-1185">Reference proteome</keyword>
<reference evidence="3" key="1">
    <citation type="journal article" date="2015" name="PLoS ONE">
        <title>Complete Genome Sequence of Thermus aquaticus Y51MC23.</title>
        <authorList>
            <person name="Brumm P.J."/>
            <person name="Monsma S."/>
            <person name="Keough B."/>
            <person name="Jasinovica S."/>
            <person name="Ferguson E."/>
            <person name="Schoenfeld T."/>
            <person name="Lodes M."/>
            <person name="Mead D.A."/>
        </authorList>
    </citation>
    <scope>NUCLEOTIDE SEQUENCE [LARGE SCALE GENOMIC DNA]</scope>
    <source>
        <strain evidence="3">BAA-2747 / Y51MC23</strain>
    </source>
</reference>
<evidence type="ECO:0000313" key="3">
    <source>
        <dbReference type="Proteomes" id="UP000058660"/>
    </source>
</evidence>
<dbReference type="RefSeq" id="WP_003048847.1">
    <property type="nucleotide sequence ID" value="NZ_CP010826.1"/>
</dbReference>
<keyword evidence="1" id="KW-0812">Transmembrane</keyword>
<accession>A0ABM5VQ83</accession>
<gene>
    <name evidence="2" type="ORF">TO73_2812</name>
</gene>
<organism evidence="2 3">
    <name type="scientific">Thermus aquaticus (strain ATCC BAA-2747 / Y51MC23)</name>
    <dbReference type="NCBI Taxonomy" id="498848"/>
    <lineage>
        <taxon>Bacteria</taxon>
        <taxon>Thermotogati</taxon>
        <taxon>Deinococcota</taxon>
        <taxon>Deinococci</taxon>
        <taxon>Thermales</taxon>
        <taxon>Thermaceae</taxon>
        <taxon>Thermus</taxon>
    </lineage>
</organism>
<protein>
    <submittedName>
        <fullName evidence="2">Uncharacterized protein</fullName>
    </submittedName>
</protein>
<keyword evidence="1" id="KW-1133">Transmembrane helix</keyword>
<geneLocation type="plasmid" evidence="2 3">
    <name>pTA78</name>
</geneLocation>
<dbReference type="Proteomes" id="UP000058660">
    <property type="component" value="Plasmid pTA78"/>
</dbReference>
<dbReference type="EMBL" id="CP010826">
    <property type="protein sequence ID" value="ALJ92333.1"/>
    <property type="molecule type" value="Genomic_DNA"/>
</dbReference>
<sequence>MSPESEKRRARAGADLALAFFLADRDPLWAVVALFYGVHHLLIALSLERLGEARVPRDYEEEEADGLFKRAGLPRSLRKAYL</sequence>
<name>A0ABM5VQ83_THEA5</name>
<keyword evidence="1" id="KW-0472">Membrane</keyword>
<evidence type="ECO:0000313" key="2">
    <source>
        <dbReference type="EMBL" id="ALJ92333.1"/>
    </source>
</evidence>
<feature type="transmembrane region" description="Helical" evidence="1">
    <location>
        <begin position="28"/>
        <end position="47"/>
    </location>
</feature>
<proteinExistence type="predicted"/>
<evidence type="ECO:0000256" key="1">
    <source>
        <dbReference type="SAM" id="Phobius"/>
    </source>
</evidence>
<keyword evidence="2" id="KW-0614">Plasmid</keyword>